<dbReference type="InterPro" id="IPR007712">
    <property type="entry name" value="RelE/ParE_toxin"/>
</dbReference>
<accession>A0A1I6T2E6</accession>
<dbReference type="OrthoDB" id="7577795at2"/>
<dbReference type="PANTHER" id="PTHR33755">
    <property type="entry name" value="TOXIN PARE1-RELATED"/>
    <property type="match status" value="1"/>
</dbReference>
<organism evidence="3 4">
    <name type="scientific">Brevundimonas viscosa</name>
    <dbReference type="NCBI Taxonomy" id="871741"/>
    <lineage>
        <taxon>Bacteria</taxon>
        <taxon>Pseudomonadati</taxon>
        <taxon>Pseudomonadota</taxon>
        <taxon>Alphaproteobacteria</taxon>
        <taxon>Caulobacterales</taxon>
        <taxon>Caulobacteraceae</taxon>
        <taxon>Brevundimonas</taxon>
    </lineage>
</organism>
<reference evidence="4" key="1">
    <citation type="submission" date="2016-10" db="EMBL/GenBank/DDBJ databases">
        <authorList>
            <person name="Varghese N."/>
            <person name="Submissions S."/>
        </authorList>
    </citation>
    <scope>NUCLEOTIDE SEQUENCE [LARGE SCALE GENOMIC DNA]</scope>
    <source>
        <strain evidence="4">CGMCC 1.10683</strain>
    </source>
</reference>
<gene>
    <name evidence="3" type="ORF">SAMN05192570_2891</name>
</gene>
<sequence>MRRLIWSTDAIGDLRAIRSYIAESNPAAASRVAAALMGAANGLTAFPDHGRPVRPGVRELTTVRPYVIRYAVLAEEIRVTSIRHSARRPAP</sequence>
<keyword evidence="2" id="KW-1277">Toxin-antitoxin system</keyword>
<comment type="similarity">
    <text evidence="1">Belongs to the RelE toxin family.</text>
</comment>
<dbReference type="InterPro" id="IPR035093">
    <property type="entry name" value="RelE/ParE_toxin_dom_sf"/>
</dbReference>
<dbReference type="EMBL" id="FOZV01000007">
    <property type="protein sequence ID" value="SFS83293.1"/>
    <property type="molecule type" value="Genomic_DNA"/>
</dbReference>
<dbReference type="STRING" id="871741.SAMN05192570_2891"/>
<evidence type="ECO:0000313" key="3">
    <source>
        <dbReference type="EMBL" id="SFS83293.1"/>
    </source>
</evidence>
<proteinExistence type="inferred from homology"/>
<evidence type="ECO:0000256" key="2">
    <source>
        <dbReference type="ARBA" id="ARBA00022649"/>
    </source>
</evidence>
<keyword evidence="4" id="KW-1185">Reference proteome</keyword>
<protein>
    <submittedName>
        <fullName evidence="3">Plasmid stabilization system protein ParE</fullName>
    </submittedName>
</protein>
<name>A0A1I6T2E6_9CAUL</name>
<dbReference type="Gene3D" id="3.30.2310.20">
    <property type="entry name" value="RelE-like"/>
    <property type="match status" value="1"/>
</dbReference>
<dbReference type="RefSeq" id="WP_092312334.1">
    <property type="nucleotide sequence ID" value="NZ_FOZV01000007.1"/>
</dbReference>
<dbReference type="Pfam" id="PF05016">
    <property type="entry name" value="ParE_toxin"/>
    <property type="match status" value="1"/>
</dbReference>
<evidence type="ECO:0000313" key="4">
    <source>
        <dbReference type="Proteomes" id="UP000198788"/>
    </source>
</evidence>
<dbReference type="Proteomes" id="UP000198788">
    <property type="component" value="Unassembled WGS sequence"/>
</dbReference>
<dbReference type="InterPro" id="IPR051803">
    <property type="entry name" value="TA_system_RelE-like_toxin"/>
</dbReference>
<dbReference type="AlphaFoldDB" id="A0A1I6T2E6"/>
<evidence type="ECO:0000256" key="1">
    <source>
        <dbReference type="ARBA" id="ARBA00006226"/>
    </source>
</evidence>